<dbReference type="InterPro" id="IPR024953">
    <property type="entry name" value="PP_kinase_middle"/>
</dbReference>
<keyword evidence="2 6" id="KW-0808">Transferase</keyword>
<feature type="binding site" evidence="6">
    <location>
        <position position="607"/>
    </location>
    <ligand>
        <name>ATP</name>
        <dbReference type="ChEBI" id="CHEBI:30616"/>
    </ligand>
</feature>
<dbReference type="Gene3D" id="3.30.1840.10">
    <property type="entry name" value="Polyphosphate kinase middle domain"/>
    <property type="match status" value="1"/>
</dbReference>
<dbReference type="Gene3D" id="1.20.58.310">
    <property type="entry name" value="Polyphosphate kinase N-terminal domain"/>
    <property type="match status" value="1"/>
</dbReference>
<gene>
    <name evidence="12" type="primary">ppk1</name>
    <name evidence="6" type="synonym">ppk</name>
    <name evidence="12" type="ORF">QQ020_08580</name>
</gene>
<dbReference type="Proteomes" id="UP001172083">
    <property type="component" value="Unassembled WGS sequence"/>
</dbReference>
<evidence type="ECO:0000256" key="1">
    <source>
        <dbReference type="ARBA" id="ARBA00022553"/>
    </source>
</evidence>
<feature type="binding site" evidence="6">
    <location>
        <position position="420"/>
    </location>
    <ligand>
        <name>Mg(2+)</name>
        <dbReference type="ChEBI" id="CHEBI:18420"/>
    </ligand>
</feature>
<reference evidence="12" key="1">
    <citation type="submission" date="2023-06" db="EMBL/GenBank/DDBJ databases">
        <title>Genomic of Agaribacillus aureum.</title>
        <authorList>
            <person name="Wang G."/>
        </authorList>
    </citation>
    <scope>NUCLEOTIDE SEQUENCE</scope>
    <source>
        <strain evidence="12">BMA12</strain>
    </source>
</reference>
<comment type="caution">
    <text evidence="12">The sequence shown here is derived from an EMBL/GenBank/DDBJ whole genome shotgun (WGS) entry which is preliminary data.</text>
</comment>
<keyword evidence="4 6" id="KW-0418">Kinase</keyword>
<feature type="binding site" evidence="6">
    <location>
        <position position="483"/>
    </location>
    <ligand>
        <name>ATP</name>
        <dbReference type="ChEBI" id="CHEBI:30616"/>
    </ligand>
</feature>
<feature type="domain" description="Polyphosphate kinase middle" evidence="8">
    <location>
        <begin position="134"/>
        <end position="317"/>
    </location>
</feature>
<dbReference type="GO" id="GO:0008976">
    <property type="term" value="F:polyphosphate kinase activity"/>
    <property type="evidence" value="ECO:0007669"/>
    <property type="project" value="UniProtKB-EC"/>
</dbReference>
<dbReference type="InterPro" id="IPR025198">
    <property type="entry name" value="PPK_N_dom"/>
</dbReference>
<evidence type="ECO:0000313" key="13">
    <source>
        <dbReference type="Proteomes" id="UP001172083"/>
    </source>
</evidence>
<organism evidence="12 13">
    <name type="scientific">Agaribacillus aureus</name>
    <dbReference type="NCBI Taxonomy" id="3051825"/>
    <lineage>
        <taxon>Bacteria</taxon>
        <taxon>Pseudomonadati</taxon>
        <taxon>Bacteroidota</taxon>
        <taxon>Cytophagia</taxon>
        <taxon>Cytophagales</taxon>
        <taxon>Splendidivirgaceae</taxon>
        <taxon>Agaribacillus</taxon>
    </lineage>
</organism>
<dbReference type="InterPro" id="IPR041108">
    <property type="entry name" value="PP_kinase_C_1"/>
</dbReference>
<dbReference type="PIRSF" id="PIRSF015589">
    <property type="entry name" value="PP_kinase"/>
    <property type="match status" value="1"/>
</dbReference>
<dbReference type="Gene3D" id="3.30.870.10">
    <property type="entry name" value="Endonuclease Chain A"/>
    <property type="match status" value="2"/>
</dbReference>
<dbReference type="SUPFAM" id="SSF56024">
    <property type="entry name" value="Phospholipase D/nuclease"/>
    <property type="match status" value="2"/>
</dbReference>
<sequence length="708" mass="82349">MTTTVSENRLTTLIEESDYISRDLSWLKFNYRVLDQAKNEDRTIFERLKFLAITASNLDEFFMIRVGSLYNYLDYGKQRIDYSGLREIPFRKKLLLESQIFFKDQSEYYLQFLKPLFEQNNFEILSLDDIYQKEKEKANDYFKKFIHPMLTPMVYDGYHTFPVLMNKVLTFGVVTKAIKGKKEGKKLSFVQIPQNLPRFFEIVRKDKIIFVPIEQIIADNIHKLFRNVNILASTLFRITRNGDFTLEESDDIETNFIEELQSKLQTRKTGRVVRMELIGKENKWIMKTLKDRWELDDFNVFMADSESLLDFTAFWQIINHPEFADRQPELTTPVSPLSFASEKPDNIFDLLKSRDILLHMPYNSMEPVLELLEKAADDPGVLAIKLTIYRLAKDSRVTAALLKAAESGKHVSVLFEVKARFDEENNMREAKKLQKAGCFVIYGIGSYKTHTKLLLIVHKEGKKVTRYVHMSSGNYNESTSRLYTDLGLMSTNEVYAEDISEFFNVITGHSRPNYYEYLITAPGDMRNKLIELIQTEAQHAKSGLSSGIVLKINSLQDKEIIHELYLASSQGVPIKLIVRGICCLRPHRAGLSDNIEVISIVGDFLEHSRIYYFHNLGKPKVYGGSADIMVRSFDRRIESLFLIVDDFCKQQVINILNYNLKDNVNTYIMNEDGSYRKKDFQDEEPFNIHKKFFDVTADDIMGVDIFEE</sequence>
<dbReference type="CDD" id="cd09168">
    <property type="entry name" value="PLDc_PaPPK1_C2_like"/>
    <property type="match status" value="1"/>
</dbReference>
<dbReference type="PANTHER" id="PTHR30218">
    <property type="entry name" value="POLYPHOSPHATE KINASE"/>
    <property type="match status" value="1"/>
</dbReference>
<dbReference type="RefSeq" id="WP_346757428.1">
    <property type="nucleotide sequence ID" value="NZ_JAUJEB010000001.1"/>
</dbReference>
<dbReference type="InterPro" id="IPR036830">
    <property type="entry name" value="PP_kinase_middle_dom_sf"/>
</dbReference>
<dbReference type="EMBL" id="JAUJEB010000001">
    <property type="protein sequence ID" value="MDN5212104.1"/>
    <property type="molecule type" value="Genomic_DNA"/>
</dbReference>
<dbReference type="NCBIfam" id="NF003921">
    <property type="entry name" value="PRK05443.2-2"/>
    <property type="match status" value="1"/>
</dbReference>
<feature type="domain" description="Polyphosphate kinase N-terminal" evidence="9">
    <location>
        <begin position="19"/>
        <end position="124"/>
    </location>
</feature>
<dbReference type="HAMAP" id="MF_00347">
    <property type="entry name" value="Polyphosphate_kinase"/>
    <property type="match status" value="1"/>
</dbReference>
<evidence type="ECO:0000256" key="7">
    <source>
        <dbReference type="RuleBase" id="RU003800"/>
    </source>
</evidence>
<evidence type="ECO:0000256" key="5">
    <source>
        <dbReference type="ARBA" id="ARBA00022840"/>
    </source>
</evidence>
<dbReference type="Pfam" id="PF02503">
    <property type="entry name" value="PP_kinase"/>
    <property type="match status" value="1"/>
</dbReference>
<evidence type="ECO:0000259" key="9">
    <source>
        <dbReference type="Pfam" id="PF13089"/>
    </source>
</evidence>
<feature type="active site" description="Phosphohistidine intermediate" evidence="6">
    <location>
        <position position="450"/>
    </location>
</feature>
<feature type="domain" description="Polyphosphate kinase C-terminal" evidence="11">
    <location>
        <begin position="346"/>
        <end position="511"/>
    </location>
</feature>
<evidence type="ECO:0000256" key="4">
    <source>
        <dbReference type="ARBA" id="ARBA00022777"/>
    </source>
</evidence>
<dbReference type="NCBIfam" id="TIGR03705">
    <property type="entry name" value="poly_P_kin"/>
    <property type="match status" value="1"/>
</dbReference>
<evidence type="ECO:0000256" key="6">
    <source>
        <dbReference type="HAMAP-Rule" id="MF_00347"/>
    </source>
</evidence>
<comment type="catalytic activity">
    <reaction evidence="6 7">
        <text>[phosphate](n) + ATP = [phosphate](n+1) + ADP</text>
        <dbReference type="Rhea" id="RHEA:19573"/>
        <dbReference type="Rhea" id="RHEA-COMP:9859"/>
        <dbReference type="Rhea" id="RHEA-COMP:14280"/>
        <dbReference type="ChEBI" id="CHEBI:16838"/>
        <dbReference type="ChEBI" id="CHEBI:30616"/>
        <dbReference type="ChEBI" id="CHEBI:456216"/>
        <dbReference type="EC" id="2.7.4.1"/>
    </reaction>
</comment>
<dbReference type="Pfam" id="PF13089">
    <property type="entry name" value="PP_kinase_N"/>
    <property type="match status" value="1"/>
</dbReference>
<feature type="binding site" evidence="6">
    <location>
        <position position="579"/>
    </location>
    <ligand>
        <name>ATP</name>
        <dbReference type="ChEBI" id="CHEBI:30616"/>
    </ligand>
</feature>
<evidence type="ECO:0000313" key="12">
    <source>
        <dbReference type="EMBL" id="MDN5212104.1"/>
    </source>
</evidence>
<evidence type="ECO:0000256" key="2">
    <source>
        <dbReference type="ARBA" id="ARBA00022679"/>
    </source>
</evidence>
<dbReference type="InterPro" id="IPR003414">
    <property type="entry name" value="PP_kinase"/>
</dbReference>
<evidence type="ECO:0000259" key="8">
    <source>
        <dbReference type="Pfam" id="PF02503"/>
    </source>
</evidence>
<evidence type="ECO:0000256" key="3">
    <source>
        <dbReference type="ARBA" id="ARBA00022741"/>
    </source>
</evidence>
<feature type="binding site" evidence="6">
    <location>
        <position position="57"/>
    </location>
    <ligand>
        <name>ATP</name>
        <dbReference type="ChEBI" id="CHEBI:30616"/>
    </ligand>
</feature>
<dbReference type="InterPro" id="IPR036832">
    <property type="entry name" value="PPK_N_dom_sf"/>
</dbReference>
<dbReference type="PANTHER" id="PTHR30218:SF0">
    <property type="entry name" value="POLYPHOSPHATE KINASE"/>
    <property type="match status" value="1"/>
</dbReference>
<comment type="similarity">
    <text evidence="6 7">Belongs to the polyphosphate kinase 1 (PPK1) family.</text>
</comment>
<evidence type="ECO:0000259" key="10">
    <source>
        <dbReference type="Pfam" id="PF13090"/>
    </source>
</evidence>
<name>A0ABT8L2Y9_9BACT</name>
<evidence type="ECO:0000259" key="11">
    <source>
        <dbReference type="Pfam" id="PF17941"/>
    </source>
</evidence>
<feature type="domain" description="Polyphosphate kinase C-terminal" evidence="10">
    <location>
        <begin position="518"/>
        <end position="687"/>
    </location>
</feature>
<dbReference type="InterPro" id="IPR025200">
    <property type="entry name" value="PPK_C_dom2"/>
</dbReference>
<proteinExistence type="inferred from homology"/>
<keyword evidence="6" id="KW-0460">Magnesium</keyword>
<dbReference type="Pfam" id="PF17941">
    <property type="entry name" value="PP_kinase_C_1"/>
    <property type="match status" value="1"/>
</dbReference>
<dbReference type="EC" id="2.7.4.1" evidence="6 7"/>
<keyword evidence="5 6" id="KW-0067">ATP-binding</keyword>
<protein>
    <recommendedName>
        <fullName evidence="6 7">Polyphosphate kinase</fullName>
        <ecNumber evidence="6 7">2.7.4.1</ecNumber>
    </recommendedName>
    <alternativeName>
        <fullName evidence="6">ATP-polyphosphate phosphotransferase</fullName>
    </alternativeName>
    <alternativeName>
        <fullName evidence="6">Polyphosphoric acid kinase</fullName>
    </alternativeName>
</protein>
<dbReference type="Pfam" id="PF13090">
    <property type="entry name" value="PP_kinase_C"/>
    <property type="match status" value="1"/>
</dbReference>
<keyword evidence="13" id="KW-1185">Reference proteome</keyword>
<keyword evidence="3 6" id="KW-0547">Nucleotide-binding</keyword>
<dbReference type="SUPFAM" id="SSF143724">
    <property type="entry name" value="PHP14-like"/>
    <property type="match status" value="1"/>
</dbReference>
<keyword evidence="1 6" id="KW-0597">Phosphoprotein</keyword>
<comment type="function">
    <text evidence="6 7">Catalyzes the reversible transfer of the terminal phosphate of ATP to form a long-chain polyphosphate (polyP).</text>
</comment>
<comment type="PTM">
    <text evidence="6 7">An intermediate of this reaction is the autophosphorylated ppk in which a phosphate is covalently linked to a histidine residue through a N-P bond.</text>
</comment>
<keyword evidence="6" id="KW-0479">Metal-binding</keyword>
<accession>A0ABT8L2Y9</accession>
<comment type="cofactor">
    <cofactor evidence="6">
        <name>Mg(2+)</name>
        <dbReference type="ChEBI" id="CHEBI:18420"/>
    </cofactor>
</comment>
<feature type="binding site" evidence="6">
    <location>
        <position position="390"/>
    </location>
    <ligand>
        <name>Mg(2+)</name>
        <dbReference type="ChEBI" id="CHEBI:18420"/>
    </ligand>
</feature>
<dbReference type="SUPFAM" id="SSF140356">
    <property type="entry name" value="PPK N-terminal domain-like"/>
    <property type="match status" value="1"/>
</dbReference>